<dbReference type="SUPFAM" id="SSF53448">
    <property type="entry name" value="Nucleotide-diphospho-sugar transferases"/>
    <property type="match status" value="1"/>
</dbReference>
<dbReference type="GeneID" id="90590521"/>
<dbReference type="Pfam" id="PF02709">
    <property type="entry name" value="Glyco_transf_7C"/>
    <property type="match status" value="1"/>
</dbReference>
<evidence type="ECO:0000313" key="6">
    <source>
        <dbReference type="EMBL" id="WEL20074.1"/>
    </source>
</evidence>
<organism evidence="6 7">
    <name type="scientific">Candidatus Nanohalococcus occultus</name>
    <dbReference type="NCBI Taxonomy" id="2978047"/>
    <lineage>
        <taxon>Archaea</taxon>
        <taxon>Candidatus Nanohalarchaeota</taxon>
        <taxon>Candidatus Nanohalarchaeota incertae sedis</taxon>
        <taxon>Candidatus Nanohalococcus</taxon>
    </lineage>
</organism>
<dbReference type="EMBL" id="CP104395">
    <property type="protein sequence ID" value="WEL20074.1"/>
    <property type="molecule type" value="Genomic_DNA"/>
</dbReference>
<evidence type="ECO:0000256" key="1">
    <source>
        <dbReference type="ARBA" id="ARBA00006739"/>
    </source>
</evidence>
<evidence type="ECO:0000313" key="7">
    <source>
        <dbReference type="Proteomes" id="UP001218034"/>
    </source>
</evidence>
<evidence type="ECO:0000256" key="2">
    <source>
        <dbReference type="ARBA" id="ARBA00022676"/>
    </source>
</evidence>
<comment type="similarity">
    <text evidence="1">Belongs to the glycosyltransferase 2 family.</text>
</comment>
<dbReference type="GO" id="GO:0016740">
    <property type="term" value="F:transferase activity"/>
    <property type="evidence" value="ECO:0007669"/>
    <property type="project" value="UniProtKB-KW"/>
</dbReference>
<accession>A0ABY8CFR9</accession>
<keyword evidence="7" id="KW-1185">Reference proteome</keyword>
<dbReference type="Pfam" id="PF00535">
    <property type="entry name" value="Glycos_transf_2"/>
    <property type="match status" value="1"/>
</dbReference>
<dbReference type="PANTHER" id="PTHR43179">
    <property type="entry name" value="RHAMNOSYLTRANSFERASE WBBL"/>
    <property type="match status" value="1"/>
</dbReference>
<dbReference type="Proteomes" id="UP001218034">
    <property type="component" value="Chromosome"/>
</dbReference>
<protein>
    <submittedName>
        <fullName evidence="6">Glycosyl transferase family 2</fullName>
    </submittedName>
</protein>
<dbReference type="InterPro" id="IPR027791">
    <property type="entry name" value="Galactosyl_T_C"/>
</dbReference>
<evidence type="ECO:0000259" key="4">
    <source>
        <dbReference type="Pfam" id="PF00535"/>
    </source>
</evidence>
<evidence type="ECO:0000259" key="5">
    <source>
        <dbReference type="Pfam" id="PF02709"/>
    </source>
</evidence>
<feature type="domain" description="Galactosyltransferase C-terminal" evidence="5">
    <location>
        <begin position="157"/>
        <end position="210"/>
    </location>
</feature>
<feature type="domain" description="Glycosyltransferase 2-like" evidence="4">
    <location>
        <begin position="5"/>
        <end position="141"/>
    </location>
</feature>
<dbReference type="Gene3D" id="3.90.550.10">
    <property type="entry name" value="Spore Coat Polysaccharide Biosynthesis Protein SpsA, Chain A"/>
    <property type="match status" value="1"/>
</dbReference>
<proteinExistence type="inferred from homology"/>
<dbReference type="RefSeq" id="WP_347721901.1">
    <property type="nucleotide sequence ID" value="NZ_CP104395.1"/>
</dbReference>
<sequence length="294" mass="33537">MSELTVIIPTYNRSEPLKGTLNSLQETENHPAEVIVVDDSEEDTTQQVCENHEYKINYIRPAKSINLPHARNVALEAAETDIVAFVDDDVRFSDGWCDAILESFQKDDVGAVGGPALEYTEGCLKHARSESNENQNTVTKEGFVDDSSAYWRPSNPVETDTLRGANMAFRKSVLEEIGGFDEGYIGNSFREDTDICVRVKDKGYRIIYDPKAELEHLYIDEGGCRDKNRDFWYSLGYNQRRFVTKNFASKTRLNLIKFGFTWDYTPYSLLKIILSAIKNHEFKRLAYVKGLIGR</sequence>
<gene>
    <name evidence="6" type="ORF">SVXNc_1083</name>
</gene>
<keyword evidence="2" id="KW-0328">Glycosyltransferase</keyword>
<keyword evidence="3 6" id="KW-0808">Transferase</keyword>
<dbReference type="PANTHER" id="PTHR43179:SF12">
    <property type="entry name" value="GALACTOFURANOSYLTRANSFERASE GLFT2"/>
    <property type="match status" value="1"/>
</dbReference>
<dbReference type="InterPro" id="IPR001173">
    <property type="entry name" value="Glyco_trans_2-like"/>
</dbReference>
<name>A0ABY8CFR9_9ARCH</name>
<reference evidence="6 7" key="1">
    <citation type="submission" date="2022-09" db="EMBL/GenBank/DDBJ databases">
        <title>Xylan utilization by haloarchaea-nanohaloarchaea associations.</title>
        <authorList>
            <person name="Yakimov M."/>
        </authorList>
    </citation>
    <scope>NUCLEOTIDE SEQUENCE [LARGE SCALE GENOMIC DNA]</scope>
    <source>
        <strain evidence="6 7">SVXNc</strain>
    </source>
</reference>
<dbReference type="InterPro" id="IPR029044">
    <property type="entry name" value="Nucleotide-diphossugar_trans"/>
</dbReference>
<evidence type="ECO:0000256" key="3">
    <source>
        <dbReference type="ARBA" id="ARBA00022679"/>
    </source>
</evidence>